<sequence length="251" mass="25573">MFDLSGRTAIVVGGASGLGLAIAAGLAAHGADVAVADLDAARAQETAAALTASTGRRATGVTVDVRDAASVETAADTVAEWGGAIDIAFHLAGINDRRPVLDLEVEAFERVLDVNLVGLYACCRAVGRHMVARGSGRIVNVASIFGHVAARNQAAYAASKGGVVQLTRVLAHEWAAHGVQVNALSPAHIRTPLAAPVIDDDVTGPWVRSRILRGAAGETWEVIGPALFLASDAASFVTGSSLIVDGGWLAG</sequence>
<dbReference type="AlphaFoldDB" id="A0A5B8UBP7"/>
<dbReference type="GO" id="GO:0016616">
    <property type="term" value="F:oxidoreductase activity, acting on the CH-OH group of donors, NAD or NADP as acceptor"/>
    <property type="evidence" value="ECO:0007669"/>
    <property type="project" value="TreeGrafter"/>
</dbReference>
<protein>
    <submittedName>
        <fullName evidence="3">SDR family oxidoreductase</fullName>
    </submittedName>
</protein>
<dbReference type="Gene3D" id="3.40.50.720">
    <property type="entry name" value="NAD(P)-binding Rossmann-like Domain"/>
    <property type="match status" value="1"/>
</dbReference>
<evidence type="ECO:0000256" key="1">
    <source>
        <dbReference type="ARBA" id="ARBA00006484"/>
    </source>
</evidence>
<dbReference type="InterPro" id="IPR020904">
    <property type="entry name" value="Sc_DH/Rdtase_CS"/>
</dbReference>
<dbReference type="SUPFAM" id="SSF51735">
    <property type="entry name" value="NAD(P)-binding Rossmann-fold domains"/>
    <property type="match status" value="1"/>
</dbReference>
<dbReference type="PANTHER" id="PTHR42760">
    <property type="entry name" value="SHORT-CHAIN DEHYDROGENASES/REDUCTASES FAMILY MEMBER"/>
    <property type="match status" value="1"/>
</dbReference>
<accession>A0A5B8UBP7</accession>
<evidence type="ECO:0000313" key="4">
    <source>
        <dbReference type="Proteomes" id="UP000321805"/>
    </source>
</evidence>
<keyword evidence="4" id="KW-1185">Reference proteome</keyword>
<comment type="similarity">
    <text evidence="1">Belongs to the short-chain dehydrogenases/reductases (SDR) family.</text>
</comment>
<dbReference type="PANTHER" id="PTHR42760:SF115">
    <property type="entry name" value="3-OXOACYL-[ACYL-CARRIER-PROTEIN] REDUCTASE FABG"/>
    <property type="match status" value="1"/>
</dbReference>
<dbReference type="FunFam" id="3.40.50.720:FF:000084">
    <property type="entry name" value="Short-chain dehydrogenase reductase"/>
    <property type="match status" value="1"/>
</dbReference>
<reference evidence="3 4" key="1">
    <citation type="journal article" date="2018" name="J. Microbiol.">
        <title>Baekduia soli gen. nov., sp. nov., a novel bacterium isolated from the soil of Baekdu Mountain and proposal of a novel family name, Baekduiaceae fam. nov.</title>
        <authorList>
            <person name="An D.S."/>
            <person name="Siddiqi M.Z."/>
            <person name="Kim K.H."/>
            <person name="Yu H.S."/>
            <person name="Im W.T."/>
        </authorList>
    </citation>
    <scope>NUCLEOTIDE SEQUENCE [LARGE SCALE GENOMIC DNA]</scope>
    <source>
        <strain evidence="3 4">BR7-21</strain>
    </source>
</reference>
<evidence type="ECO:0000313" key="3">
    <source>
        <dbReference type="EMBL" id="QEC50238.1"/>
    </source>
</evidence>
<dbReference type="Pfam" id="PF13561">
    <property type="entry name" value="adh_short_C2"/>
    <property type="match status" value="1"/>
</dbReference>
<dbReference type="InterPro" id="IPR002347">
    <property type="entry name" value="SDR_fam"/>
</dbReference>
<gene>
    <name evidence="3" type="ORF">FSW04_23395</name>
</gene>
<name>A0A5B8UBP7_9ACTN</name>
<dbReference type="Proteomes" id="UP000321805">
    <property type="component" value="Chromosome"/>
</dbReference>
<dbReference type="RefSeq" id="WP_146922655.1">
    <property type="nucleotide sequence ID" value="NZ_CP042430.1"/>
</dbReference>
<keyword evidence="2" id="KW-0560">Oxidoreductase</keyword>
<dbReference type="PRINTS" id="PR00080">
    <property type="entry name" value="SDRFAMILY"/>
</dbReference>
<dbReference type="InterPro" id="IPR036291">
    <property type="entry name" value="NAD(P)-bd_dom_sf"/>
</dbReference>
<organism evidence="3 4">
    <name type="scientific">Baekduia soli</name>
    <dbReference type="NCBI Taxonomy" id="496014"/>
    <lineage>
        <taxon>Bacteria</taxon>
        <taxon>Bacillati</taxon>
        <taxon>Actinomycetota</taxon>
        <taxon>Thermoleophilia</taxon>
        <taxon>Solirubrobacterales</taxon>
        <taxon>Baekduiaceae</taxon>
        <taxon>Baekduia</taxon>
    </lineage>
</organism>
<proteinExistence type="inferred from homology"/>
<dbReference type="KEGG" id="bsol:FSW04_23395"/>
<dbReference type="PRINTS" id="PR00081">
    <property type="entry name" value="GDHRDH"/>
</dbReference>
<dbReference type="OrthoDB" id="286404at2"/>
<dbReference type="EMBL" id="CP042430">
    <property type="protein sequence ID" value="QEC50238.1"/>
    <property type="molecule type" value="Genomic_DNA"/>
</dbReference>
<evidence type="ECO:0000256" key="2">
    <source>
        <dbReference type="ARBA" id="ARBA00023002"/>
    </source>
</evidence>
<dbReference type="PROSITE" id="PS00061">
    <property type="entry name" value="ADH_SHORT"/>
    <property type="match status" value="1"/>
</dbReference>